<gene>
    <name evidence="1" type="ORF">MgSA37_02645</name>
</gene>
<proteinExistence type="predicted"/>
<sequence>MKRVNYLLFILVAMVAACRKPYNPPPVSDTNGYLVVEGTINSGADSTFIKVSHTVNVASKVTLNPVLNAVLTVEGDQNTTYPLTEKGNGMYACAGLNLNNAYKYRLNIKTAENKQYVTDYMAILNAPPIDSVNYDTKGTVFTPGVNVYVNTHDATNKVVYYRWDYQETWLFHANFESLFKSNGDTVLGRDMLNDNIYSCWQTDTSSSILLGSSAKLSKNVIFQQPLTSIASTSEKVEDEYSILVKQYALTADAYNFYTNLKKNTEQLGSIFDAQPSQLIGNIHSVNNPSEPVIGYVGVGSSSSVRIYIHNQQLPAWKTIPYYTDCQLAFNQPNDPNTKCCYYVWPPGPPNQVNAYINYLVGGDPNPLIPIDAIAVPGHPPIGYTAAFRQCADCTLRGTNKKPAFWKY</sequence>
<dbReference type="PROSITE" id="PS51257">
    <property type="entry name" value="PROKAR_LIPOPROTEIN"/>
    <property type="match status" value="1"/>
</dbReference>
<dbReference type="Pfam" id="PF14054">
    <property type="entry name" value="DUF4249"/>
    <property type="match status" value="1"/>
</dbReference>
<dbReference type="AlphaFoldDB" id="A0A0X8X2C2"/>
<dbReference type="RefSeq" id="WP_096352421.1">
    <property type="nucleotide sequence ID" value="NZ_AP017313.1"/>
</dbReference>
<evidence type="ECO:0000313" key="2">
    <source>
        <dbReference type="Proteomes" id="UP000218263"/>
    </source>
</evidence>
<organism evidence="1 2">
    <name type="scientific">Mucilaginibacter gotjawali</name>
    <dbReference type="NCBI Taxonomy" id="1550579"/>
    <lineage>
        <taxon>Bacteria</taxon>
        <taxon>Pseudomonadati</taxon>
        <taxon>Bacteroidota</taxon>
        <taxon>Sphingobacteriia</taxon>
        <taxon>Sphingobacteriales</taxon>
        <taxon>Sphingobacteriaceae</taxon>
        <taxon>Mucilaginibacter</taxon>
    </lineage>
</organism>
<dbReference type="InterPro" id="IPR025345">
    <property type="entry name" value="DUF4249"/>
</dbReference>
<accession>A0A0X8X2C2</accession>
<evidence type="ECO:0000313" key="1">
    <source>
        <dbReference type="EMBL" id="BAU54469.1"/>
    </source>
</evidence>
<dbReference type="KEGG" id="mgot:MgSA37_02645"/>
<dbReference type="Proteomes" id="UP000218263">
    <property type="component" value="Chromosome"/>
</dbReference>
<protein>
    <submittedName>
        <fullName evidence="1">Uncharacterized protein</fullName>
    </submittedName>
</protein>
<dbReference type="OrthoDB" id="1062680at2"/>
<keyword evidence="2" id="KW-1185">Reference proteome</keyword>
<name>A0A0X8X2C2_9SPHI</name>
<reference evidence="1 2" key="1">
    <citation type="submission" date="2015-12" db="EMBL/GenBank/DDBJ databases">
        <title>Genome sequence of Mucilaginibacter gotjawali.</title>
        <authorList>
            <person name="Lee J.S."/>
            <person name="Lee K.C."/>
            <person name="Kim K.K."/>
            <person name="Lee B.W."/>
        </authorList>
    </citation>
    <scope>NUCLEOTIDE SEQUENCE [LARGE SCALE GENOMIC DNA]</scope>
    <source>
        <strain evidence="1 2">SA3-7</strain>
    </source>
</reference>
<dbReference type="EMBL" id="AP017313">
    <property type="protein sequence ID" value="BAU54469.1"/>
    <property type="molecule type" value="Genomic_DNA"/>
</dbReference>